<dbReference type="PANTHER" id="PTHR10907">
    <property type="entry name" value="REGUCALCIN"/>
    <property type="match status" value="1"/>
</dbReference>
<accession>A0A9W4XML7</accession>
<evidence type="ECO:0000259" key="4">
    <source>
        <dbReference type="Pfam" id="PF08450"/>
    </source>
</evidence>
<dbReference type="InterPro" id="IPR013658">
    <property type="entry name" value="SGL"/>
</dbReference>
<evidence type="ECO:0000313" key="6">
    <source>
        <dbReference type="Proteomes" id="UP001152885"/>
    </source>
</evidence>
<organism evidence="5 6">
    <name type="scientific">Candida verbasci</name>
    <dbReference type="NCBI Taxonomy" id="1227364"/>
    <lineage>
        <taxon>Eukaryota</taxon>
        <taxon>Fungi</taxon>
        <taxon>Dikarya</taxon>
        <taxon>Ascomycota</taxon>
        <taxon>Saccharomycotina</taxon>
        <taxon>Pichiomycetes</taxon>
        <taxon>Debaryomycetaceae</taxon>
        <taxon>Candida/Lodderomyces clade</taxon>
        <taxon>Candida</taxon>
    </lineage>
</organism>
<feature type="active site" description="Proton donor/acceptor" evidence="2">
    <location>
        <position position="222"/>
    </location>
</feature>
<protein>
    <recommendedName>
        <fullName evidence="4">SMP-30/Gluconolactonase/LRE-like region domain-containing protein</fullName>
    </recommendedName>
</protein>
<dbReference type="InterPro" id="IPR011042">
    <property type="entry name" value="6-blade_b-propeller_TolB-like"/>
</dbReference>
<feature type="binding site" evidence="3">
    <location>
        <position position="222"/>
    </location>
    <ligand>
        <name>a divalent metal cation</name>
        <dbReference type="ChEBI" id="CHEBI:60240"/>
    </ligand>
</feature>
<dbReference type="GO" id="GO:0005509">
    <property type="term" value="F:calcium ion binding"/>
    <property type="evidence" value="ECO:0007669"/>
    <property type="project" value="TreeGrafter"/>
</dbReference>
<name>A0A9W4XML7_9ASCO</name>
<evidence type="ECO:0000256" key="2">
    <source>
        <dbReference type="PIRSR" id="PIRSR605511-1"/>
    </source>
</evidence>
<dbReference type="EMBL" id="CANTUO010000004">
    <property type="protein sequence ID" value="CAI5759468.1"/>
    <property type="molecule type" value="Genomic_DNA"/>
</dbReference>
<feature type="binding site" evidence="3">
    <location>
        <position position="114"/>
    </location>
    <ligand>
        <name>substrate</name>
    </ligand>
</feature>
<dbReference type="Pfam" id="PF08450">
    <property type="entry name" value="SGL"/>
    <property type="match status" value="1"/>
</dbReference>
<proteinExistence type="inferred from homology"/>
<dbReference type="GO" id="GO:0004341">
    <property type="term" value="F:gluconolactonase activity"/>
    <property type="evidence" value="ECO:0007669"/>
    <property type="project" value="TreeGrafter"/>
</dbReference>
<evidence type="ECO:0000313" key="5">
    <source>
        <dbReference type="EMBL" id="CAI5759468.1"/>
    </source>
</evidence>
<dbReference type="OrthoDB" id="423498at2759"/>
<feature type="binding site" evidence="3">
    <location>
        <position position="112"/>
    </location>
    <ligand>
        <name>substrate</name>
    </ligand>
</feature>
<comment type="similarity">
    <text evidence="1">Belongs to the SMP-30/CGR1 family.</text>
</comment>
<keyword evidence="3" id="KW-0479">Metal-binding</keyword>
<dbReference type="AlphaFoldDB" id="A0A9W4XML7"/>
<feature type="binding site" evidence="3">
    <location>
        <position position="24"/>
    </location>
    <ligand>
        <name>a divalent metal cation</name>
        <dbReference type="ChEBI" id="CHEBI:60240"/>
    </ligand>
</feature>
<feature type="binding site" evidence="3">
    <location>
        <position position="167"/>
    </location>
    <ligand>
        <name>a divalent metal cation</name>
        <dbReference type="ChEBI" id="CHEBI:60240"/>
    </ligand>
</feature>
<reference evidence="5" key="1">
    <citation type="submission" date="2022-12" db="EMBL/GenBank/DDBJ databases">
        <authorList>
            <person name="Brejova B."/>
        </authorList>
    </citation>
    <scope>NUCLEOTIDE SEQUENCE</scope>
</reference>
<sequence>MSNSTIEIGSDSIFLPHYRGRLTEGVTYDYRNHSILWVDIIQGQINRVFLDNLSFIESIKWDKSGESIGAITLTNDENIYLACSKSGLAYANFKIKKLTYFFKYPDSDFRLRSNDGIIDPFGNLWIGLMTDFDLSAKEGGIKPEGKLYRITPDLKIDLMISDSLISNGLAFNSKGTEFYWTDSLTYTIWKFDYDVKSNKLSNKRPFFQSKLHFKEFESPEPDGLCITNGDEIYTTVFSTSTVVHLSKNGDILEKFEIDAKRVTCVTIGDNSLYVTTGNLKLDDFKAEIDSNDKSGDLGGFLFKIETGKPLNGQRKAIWGGKV</sequence>
<dbReference type="Gene3D" id="2.120.10.30">
    <property type="entry name" value="TolB, C-terminal domain"/>
    <property type="match status" value="1"/>
</dbReference>
<keyword evidence="6" id="KW-1185">Reference proteome</keyword>
<dbReference type="PANTHER" id="PTHR10907:SF47">
    <property type="entry name" value="REGUCALCIN"/>
    <property type="match status" value="1"/>
</dbReference>
<evidence type="ECO:0000256" key="3">
    <source>
        <dbReference type="PIRSR" id="PIRSR605511-2"/>
    </source>
</evidence>
<keyword evidence="3" id="KW-0862">Zinc</keyword>
<dbReference type="SUPFAM" id="SSF63829">
    <property type="entry name" value="Calcium-dependent phosphotriesterase"/>
    <property type="match status" value="1"/>
</dbReference>
<evidence type="ECO:0000256" key="1">
    <source>
        <dbReference type="ARBA" id="ARBA00008853"/>
    </source>
</evidence>
<comment type="caution">
    <text evidence="5">The sequence shown here is derived from an EMBL/GenBank/DDBJ whole genome shotgun (WGS) entry which is preliminary data.</text>
</comment>
<feature type="domain" description="SMP-30/Gluconolactonase/LRE-like region" evidence="4">
    <location>
        <begin position="22"/>
        <end position="277"/>
    </location>
</feature>
<dbReference type="InterPro" id="IPR005511">
    <property type="entry name" value="SMP-30"/>
</dbReference>
<gene>
    <name evidence="5" type="ORF">CANVERA_P3981</name>
</gene>
<dbReference type="PRINTS" id="PR01790">
    <property type="entry name" value="SMP30FAMILY"/>
</dbReference>
<dbReference type="Proteomes" id="UP001152885">
    <property type="component" value="Unassembled WGS sequence"/>
</dbReference>
<comment type="cofactor">
    <cofactor evidence="3">
        <name>Zn(2+)</name>
        <dbReference type="ChEBI" id="CHEBI:29105"/>
    </cofactor>
    <text evidence="3">Binds 1 divalent metal cation per subunit.</text>
</comment>